<reference evidence="1 2" key="1">
    <citation type="submission" date="2023-08" db="EMBL/GenBank/DDBJ databases">
        <title>Functional and genomic diversity of the sorghum phyllosphere microbiome.</title>
        <authorList>
            <person name="Shade A."/>
        </authorList>
    </citation>
    <scope>NUCLEOTIDE SEQUENCE [LARGE SCALE GENOMIC DNA]</scope>
    <source>
        <strain evidence="1 2">SORGH_AS_0335</strain>
    </source>
</reference>
<organism evidence="1 2">
    <name type="scientific">Paracidovorax wautersii</name>
    <dbReference type="NCBI Taxonomy" id="1177982"/>
    <lineage>
        <taxon>Bacteria</taxon>
        <taxon>Pseudomonadati</taxon>
        <taxon>Pseudomonadota</taxon>
        <taxon>Betaproteobacteria</taxon>
        <taxon>Burkholderiales</taxon>
        <taxon>Comamonadaceae</taxon>
        <taxon>Paracidovorax</taxon>
    </lineage>
</organism>
<accession>A0ABU1I9Z5</accession>
<dbReference type="GO" id="GO:0032259">
    <property type="term" value="P:methylation"/>
    <property type="evidence" value="ECO:0007669"/>
    <property type="project" value="UniProtKB-KW"/>
</dbReference>
<sequence length="201" mass="22015">MSAHPPSHFEALYQQGADPWRMQGSWYEARKRQLLLVCLPGQRYASGYEPGCGEGLLTQPLAARCDRLLAADVSALALQTAQHRLAGLPHVAFARHVLPQDWPAGPFDLVVLSELLYYLDAEALQRLAGCLVASLSPQATVLACHWRHAIAGCEINGPQVHERLHAALGLPRVLQLQDADFCIDVWERGQGASLALREGRA</sequence>
<dbReference type="Proteomes" id="UP001267710">
    <property type="component" value="Unassembled WGS sequence"/>
</dbReference>
<comment type="caution">
    <text evidence="1">The sequence shown here is derived from an EMBL/GenBank/DDBJ whole genome shotgun (WGS) entry which is preliminary data.</text>
</comment>
<protein>
    <submittedName>
        <fullName evidence="1">SAM-dependent methyltransferase</fullName>
    </submittedName>
</protein>
<name>A0ABU1I9Z5_9BURK</name>
<keyword evidence="1" id="KW-0808">Transferase</keyword>
<dbReference type="InterPro" id="IPR029063">
    <property type="entry name" value="SAM-dependent_MTases_sf"/>
</dbReference>
<keyword evidence="1" id="KW-0489">Methyltransferase</keyword>
<evidence type="ECO:0000313" key="2">
    <source>
        <dbReference type="Proteomes" id="UP001267710"/>
    </source>
</evidence>
<proteinExistence type="predicted"/>
<dbReference type="SUPFAM" id="SSF53335">
    <property type="entry name" value="S-adenosyl-L-methionine-dependent methyltransferases"/>
    <property type="match status" value="1"/>
</dbReference>
<dbReference type="CDD" id="cd02440">
    <property type="entry name" value="AdoMet_MTases"/>
    <property type="match status" value="1"/>
</dbReference>
<dbReference type="InterPro" id="IPR008715">
    <property type="entry name" value="SAM-MeTfrase_NodS-like"/>
</dbReference>
<gene>
    <name evidence="1" type="ORF">QE399_001727</name>
</gene>
<dbReference type="GO" id="GO:0008168">
    <property type="term" value="F:methyltransferase activity"/>
    <property type="evidence" value="ECO:0007669"/>
    <property type="project" value="UniProtKB-KW"/>
</dbReference>
<evidence type="ECO:0000313" key="1">
    <source>
        <dbReference type="EMBL" id="MDR6214038.1"/>
    </source>
</evidence>
<dbReference type="EMBL" id="JAVIZX010000001">
    <property type="protein sequence ID" value="MDR6214038.1"/>
    <property type="molecule type" value="Genomic_DNA"/>
</dbReference>
<dbReference type="Pfam" id="PF05401">
    <property type="entry name" value="NodS"/>
    <property type="match status" value="1"/>
</dbReference>
<dbReference type="Gene3D" id="3.40.50.150">
    <property type="entry name" value="Vaccinia Virus protein VP39"/>
    <property type="match status" value="1"/>
</dbReference>
<keyword evidence="2" id="KW-1185">Reference proteome</keyword>
<dbReference type="RefSeq" id="WP_309828002.1">
    <property type="nucleotide sequence ID" value="NZ_JAVIZX010000001.1"/>
</dbReference>